<dbReference type="Gene3D" id="3.40.50.150">
    <property type="entry name" value="Vaccinia Virus protein VP39"/>
    <property type="match status" value="1"/>
</dbReference>
<evidence type="ECO:0000259" key="7">
    <source>
        <dbReference type="PROSITE" id="PS50926"/>
    </source>
</evidence>
<name>A0A2X4TPI8_9NOCA</name>
<dbReference type="Gene3D" id="2.40.50.1070">
    <property type="match status" value="1"/>
</dbReference>
<sequence length="430" mass="45792">MSRQERQDTRTDWSGRRVEVILGNPAHGGFCVARFEGRVIFVRHGLPGERVFALVTEDRGGSFCFADAVEILEASEDRVDPTCPVSGPGGAGCCDMSHASVPAQRRIAGAVVAEQLRRLGGLERDIAVEEIPGGAPNGTLWRTRVRLAVDAAGNPGYRRYHSNEVVPELECPQIDVAAYQGLAERVWRPGADLQVVLDANGDRHIVEIAPPAISSVGRKSPGRRGASARRAATSAPRAEKVVEGSGRPVERVGDREWTLAATGFWQAHRGAPTTYSEVVAEWAQASEGSTVWDLYGGVGVFAAALAGQVGSRGSVVSVESSRTAVEDGAAALADVDQISFRQGRVERVVGDLPTPEVVVLDPPRAGAGKEVVSAIAQAGPRRIVHLGCDPASFGRDVGLYRAQGFELAEVRAFLAFPSTHHVECLALFTR</sequence>
<accession>A0A2X4TPI8</accession>
<dbReference type="PROSITE" id="PS50926">
    <property type="entry name" value="TRAM"/>
    <property type="match status" value="1"/>
</dbReference>
<evidence type="ECO:0000256" key="3">
    <source>
        <dbReference type="ARBA" id="ARBA00022691"/>
    </source>
</evidence>
<dbReference type="SUPFAM" id="SSF50249">
    <property type="entry name" value="Nucleic acid-binding proteins"/>
    <property type="match status" value="1"/>
</dbReference>
<dbReference type="STRING" id="1219011.GCA_001895045_00503"/>
<keyword evidence="3 4" id="KW-0949">S-adenosyl-L-methionine</keyword>
<proteinExistence type="inferred from homology"/>
<feature type="active site" description="Nucleophile" evidence="4">
    <location>
        <position position="388"/>
    </location>
</feature>
<dbReference type="Proteomes" id="UP000249091">
    <property type="component" value="Chromosome 1"/>
</dbReference>
<evidence type="ECO:0000256" key="4">
    <source>
        <dbReference type="PROSITE-ProRule" id="PRU01024"/>
    </source>
</evidence>
<feature type="binding site" evidence="4">
    <location>
        <position position="266"/>
    </location>
    <ligand>
        <name>S-adenosyl-L-methionine</name>
        <dbReference type="ChEBI" id="CHEBI:59789"/>
    </ligand>
</feature>
<dbReference type="PANTHER" id="PTHR11061:SF30">
    <property type="entry name" value="TRNA (URACIL(54)-C(5))-METHYLTRANSFERASE"/>
    <property type="match status" value="1"/>
</dbReference>
<evidence type="ECO:0000256" key="1">
    <source>
        <dbReference type="ARBA" id="ARBA00022603"/>
    </source>
</evidence>
<keyword evidence="1 4" id="KW-0489">Methyltransferase</keyword>
<feature type="region of interest" description="Disordered" evidence="6">
    <location>
        <begin position="216"/>
        <end position="247"/>
    </location>
</feature>
<reference evidence="8 9" key="1">
    <citation type="submission" date="2018-06" db="EMBL/GenBank/DDBJ databases">
        <authorList>
            <consortium name="Pathogen Informatics"/>
            <person name="Doyle S."/>
        </authorList>
    </citation>
    <scope>NUCLEOTIDE SEQUENCE [LARGE SCALE GENOMIC DNA]</scope>
    <source>
        <strain evidence="8 9">NCTC10994</strain>
    </source>
</reference>
<dbReference type="PANTHER" id="PTHR11061">
    <property type="entry name" value="RNA M5U METHYLTRANSFERASE"/>
    <property type="match status" value="1"/>
</dbReference>
<dbReference type="GO" id="GO:0070041">
    <property type="term" value="F:rRNA (uridine-C5-)-methyltransferase activity"/>
    <property type="evidence" value="ECO:0007669"/>
    <property type="project" value="TreeGrafter"/>
</dbReference>
<feature type="compositionally biased region" description="Low complexity" evidence="6">
    <location>
        <begin position="217"/>
        <end position="236"/>
    </location>
</feature>
<dbReference type="RefSeq" id="WP_072698465.1">
    <property type="nucleotide sequence ID" value="NZ_JAFBBL010000001.1"/>
</dbReference>
<dbReference type="InterPro" id="IPR030390">
    <property type="entry name" value="MeTrfase_TrmA_AS"/>
</dbReference>
<protein>
    <submittedName>
        <fullName evidence="8">(Uracil-5)-methyltransferase</fullName>
        <ecNumber evidence="8">2.1.1.-</ecNumber>
    </submittedName>
</protein>
<dbReference type="Pfam" id="PF05958">
    <property type="entry name" value="tRNA_U5-meth_tr"/>
    <property type="match status" value="1"/>
</dbReference>
<evidence type="ECO:0000256" key="5">
    <source>
        <dbReference type="PROSITE-ProRule" id="PRU10015"/>
    </source>
</evidence>
<dbReference type="AlphaFoldDB" id="A0A2X4TPI8"/>
<dbReference type="KEGG" id="rcr:NCTC10994_00783"/>
<dbReference type="PROSITE" id="PS01230">
    <property type="entry name" value="TRMA_1"/>
    <property type="match status" value="1"/>
</dbReference>
<keyword evidence="2 4" id="KW-0808">Transferase</keyword>
<dbReference type="SUPFAM" id="SSF53335">
    <property type="entry name" value="S-adenosyl-L-methionine-dependent methyltransferases"/>
    <property type="match status" value="1"/>
</dbReference>
<feature type="domain" description="TRAM" evidence="7">
    <location>
        <begin position="11"/>
        <end position="70"/>
    </location>
</feature>
<organism evidence="8 9">
    <name type="scientific">Rhodococcus coprophilus</name>
    <dbReference type="NCBI Taxonomy" id="38310"/>
    <lineage>
        <taxon>Bacteria</taxon>
        <taxon>Bacillati</taxon>
        <taxon>Actinomycetota</taxon>
        <taxon>Actinomycetes</taxon>
        <taxon>Mycobacteriales</taxon>
        <taxon>Nocardiaceae</taxon>
        <taxon>Rhodococcus</taxon>
    </lineage>
</organism>
<evidence type="ECO:0000256" key="6">
    <source>
        <dbReference type="SAM" id="MobiDB-lite"/>
    </source>
</evidence>
<dbReference type="EC" id="2.1.1.-" evidence="8"/>
<feature type="binding site" evidence="4">
    <location>
        <position position="319"/>
    </location>
    <ligand>
        <name>S-adenosyl-L-methionine</name>
        <dbReference type="ChEBI" id="CHEBI:59789"/>
    </ligand>
</feature>
<feature type="active site" evidence="5">
    <location>
        <position position="388"/>
    </location>
</feature>
<dbReference type="InterPro" id="IPR012340">
    <property type="entry name" value="NA-bd_OB-fold"/>
</dbReference>
<dbReference type="EMBL" id="LS483468">
    <property type="protein sequence ID" value="SQI29071.1"/>
    <property type="molecule type" value="Genomic_DNA"/>
</dbReference>
<feature type="binding site" evidence="4">
    <location>
        <position position="295"/>
    </location>
    <ligand>
        <name>S-adenosyl-L-methionine</name>
        <dbReference type="ChEBI" id="CHEBI:59789"/>
    </ligand>
</feature>
<dbReference type="Gene3D" id="2.40.50.140">
    <property type="entry name" value="Nucleic acid-binding proteins"/>
    <property type="match status" value="1"/>
</dbReference>
<evidence type="ECO:0000313" key="8">
    <source>
        <dbReference type="EMBL" id="SQI29071.1"/>
    </source>
</evidence>
<keyword evidence="9" id="KW-1185">Reference proteome</keyword>
<feature type="compositionally biased region" description="Basic and acidic residues" evidence="6">
    <location>
        <begin position="237"/>
        <end position="247"/>
    </location>
</feature>
<dbReference type="Pfam" id="PF01938">
    <property type="entry name" value="TRAM"/>
    <property type="match status" value="1"/>
</dbReference>
<dbReference type="PROSITE" id="PS51687">
    <property type="entry name" value="SAM_MT_RNA_M5U"/>
    <property type="match status" value="1"/>
</dbReference>
<gene>
    <name evidence="8" type="ORF">NCTC10994_00783</name>
</gene>
<dbReference type="InterPro" id="IPR002792">
    <property type="entry name" value="TRAM_dom"/>
</dbReference>
<feature type="binding site" evidence="4">
    <location>
        <position position="361"/>
    </location>
    <ligand>
        <name>S-adenosyl-L-methionine</name>
        <dbReference type="ChEBI" id="CHEBI:59789"/>
    </ligand>
</feature>
<comment type="similarity">
    <text evidence="4">Belongs to the class I-like SAM-binding methyltransferase superfamily. RNA M5U methyltransferase family.</text>
</comment>
<dbReference type="InterPro" id="IPR029063">
    <property type="entry name" value="SAM-dependent_MTases_sf"/>
</dbReference>
<dbReference type="GO" id="GO:0070475">
    <property type="term" value="P:rRNA base methylation"/>
    <property type="evidence" value="ECO:0007669"/>
    <property type="project" value="TreeGrafter"/>
</dbReference>
<dbReference type="InterPro" id="IPR010280">
    <property type="entry name" value="U5_MeTrfase_fam"/>
</dbReference>
<evidence type="ECO:0000313" key="9">
    <source>
        <dbReference type="Proteomes" id="UP000249091"/>
    </source>
</evidence>
<evidence type="ECO:0000256" key="2">
    <source>
        <dbReference type="ARBA" id="ARBA00022679"/>
    </source>
</evidence>